<keyword evidence="2" id="KW-0808">Transferase</keyword>
<dbReference type="EMBL" id="JBHUKU010000021">
    <property type="protein sequence ID" value="MFD2463556.1"/>
    <property type="molecule type" value="Genomic_DNA"/>
</dbReference>
<keyword evidence="1 6" id="KW-0489">Methyltransferase</keyword>
<dbReference type="GO" id="GO:0008168">
    <property type="term" value="F:methyltransferase activity"/>
    <property type="evidence" value="ECO:0007669"/>
    <property type="project" value="UniProtKB-KW"/>
</dbReference>
<dbReference type="PIRSF" id="PIRSF005739">
    <property type="entry name" value="O-mtase"/>
    <property type="match status" value="1"/>
</dbReference>
<evidence type="ECO:0000256" key="2">
    <source>
        <dbReference type="ARBA" id="ARBA00022679"/>
    </source>
</evidence>
<dbReference type="InterPro" id="IPR029063">
    <property type="entry name" value="SAM-dependent_MTases_sf"/>
</dbReference>
<organism evidence="6 7">
    <name type="scientific">Amycolatopsis samaneae</name>
    <dbReference type="NCBI Taxonomy" id="664691"/>
    <lineage>
        <taxon>Bacteria</taxon>
        <taxon>Bacillati</taxon>
        <taxon>Actinomycetota</taxon>
        <taxon>Actinomycetes</taxon>
        <taxon>Pseudonocardiales</taxon>
        <taxon>Pseudonocardiaceae</taxon>
        <taxon>Amycolatopsis</taxon>
    </lineage>
</organism>
<dbReference type="Gene3D" id="3.40.50.150">
    <property type="entry name" value="Vaccinia Virus protein VP39"/>
    <property type="match status" value="1"/>
</dbReference>
<evidence type="ECO:0000313" key="7">
    <source>
        <dbReference type="Proteomes" id="UP001597419"/>
    </source>
</evidence>
<evidence type="ECO:0000259" key="4">
    <source>
        <dbReference type="Pfam" id="PF00891"/>
    </source>
</evidence>
<proteinExistence type="predicted"/>
<dbReference type="GO" id="GO:0032259">
    <property type="term" value="P:methylation"/>
    <property type="evidence" value="ECO:0007669"/>
    <property type="project" value="UniProtKB-KW"/>
</dbReference>
<protein>
    <submittedName>
        <fullName evidence="6">Methyltransferase</fullName>
    </submittedName>
</protein>
<dbReference type="Pfam" id="PF08100">
    <property type="entry name" value="Dimerisation"/>
    <property type="match status" value="1"/>
</dbReference>
<dbReference type="RefSeq" id="WP_345400538.1">
    <property type="nucleotide sequence ID" value="NZ_BAABHG010000011.1"/>
</dbReference>
<name>A0ABW5GRS4_9PSEU</name>
<dbReference type="Proteomes" id="UP001597419">
    <property type="component" value="Unassembled WGS sequence"/>
</dbReference>
<dbReference type="InterPro" id="IPR012967">
    <property type="entry name" value="COMT_dimerisation"/>
</dbReference>
<evidence type="ECO:0000259" key="5">
    <source>
        <dbReference type="Pfam" id="PF08100"/>
    </source>
</evidence>
<feature type="domain" description="O-methyltransferase C-terminal" evidence="4">
    <location>
        <begin position="151"/>
        <end position="312"/>
    </location>
</feature>
<keyword evidence="3" id="KW-0949">S-adenosyl-L-methionine</keyword>
<sequence>MSPFTQHSLVETLQAYKRTSLLKAGLELRVFDALADGPAEAATVAKAAGTDERRTAVLLGALAAVGLLDCHDTEFALPEGGELLVSTGPGFRGGAVKLLVSDAEWDAMRDLATLVRTGGPALATDPGFGYWQDFAAQATFVTKSTVEVFLDALTAWAVDRPAPHLLDLGCGHALFGLLFTQRFAHARMSGLDGADVLPAARAQAARLDVTDRAEFLAGDAFTAPLDGPYDVVVAANLLPLFSPERCAVLLRRIAGVLRPGGRLVLAGFVTGERPPAEETEAHLLSLLMLAWTTGGQAHSVATYRALLAEAGFGEPEVRPVGGLPVRVLVAGTVNEGNG</sequence>
<comment type="caution">
    <text evidence="6">The sequence shown here is derived from an EMBL/GenBank/DDBJ whole genome shotgun (WGS) entry which is preliminary data.</text>
</comment>
<evidence type="ECO:0000256" key="3">
    <source>
        <dbReference type="ARBA" id="ARBA00022691"/>
    </source>
</evidence>
<dbReference type="InterPro" id="IPR036390">
    <property type="entry name" value="WH_DNA-bd_sf"/>
</dbReference>
<dbReference type="InterPro" id="IPR001077">
    <property type="entry name" value="COMT_C"/>
</dbReference>
<dbReference type="CDD" id="cd02440">
    <property type="entry name" value="AdoMet_MTases"/>
    <property type="match status" value="1"/>
</dbReference>
<evidence type="ECO:0000313" key="6">
    <source>
        <dbReference type="EMBL" id="MFD2463556.1"/>
    </source>
</evidence>
<dbReference type="SUPFAM" id="SSF53335">
    <property type="entry name" value="S-adenosyl-L-methionine-dependent methyltransferases"/>
    <property type="match status" value="1"/>
</dbReference>
<reference evidence="7" key="1">
    <citation type="journal article" date="2019" name="Int. J. Syst. Evol. Microbiol.">
        <title>The Global Catalogue of Microorganisms (GCM) 10K type strain sequencing project: providing services to taxonomists for standard genome sequencing and annotation.</title>
        <authorList>
            <consortium name="The Broad Institute Genomics Platform"/>
            <consortium name="The Broad Institute Genome Sequencing Center for Infectious Disease"/>
            <person name="Wu L."/>
            <person name="Ma J."/>
        </authorList>
    </citation>
    <scope>NUCLEOTIDE SEQUENCE [LARGE SCALE GENOMIC DNA]</scope>
    <source>
        <strain evidence="7">CGMCC 4.7643</strain>
    </source>
</reference>
<dbReference type="Pfam" id="PF00891">
    <property type="entry name" value="Methyltransf_2"/>
    <property type="match status" value="1"/>
</dbReference>
<feature type="domain" description="O-methyltransferase dimerisation" evidence="5">
    <location>
        <begin position="11"/>
        <end position="72"/>
    </location>
</feature>
<gene>
    <name evidence="6" type="ORF">ACFSYJ_33425</name>
</gene>
<dbReference type="InterPro" id="IPR036388">
    <property type="entry name" value="WH-like_DNA-bd_sf"/>
</dbReference>
<dbReference type="PANTHER" id="PTHR43712">
    <property type="entry name" value="PUTATIVE (AFU_ORTHOLOGUE AFUA_4G14580)-RELATED"/>
    <property type="match status" value="1"/>
</dbReference>
<dbReference type="PROSITE" id="PS51683">
    <property type="entry name" value="SAM_OMT_II"/>
    <property type="match status" value="1"/>
</dbReference>
<dbReference type="PANTHER" id="PTHR43712:SF2">
    <property type="entry name" value="O-METHYLTRANSFERASE CICE"/>
    <property type="match status" value="1"/>
</dbReference>
<dbReference type="InterPro" id="IPR016461">
    <property type="entry name" value="COMT-like"/>
</dbReference>
<dbReference type="SUPFAM" id="SSF46785">
    <property type="entry name" value="Winged helix' DNA-binding domain"/>
    <property type="match status" value="1"/>
</dbReference>
<accession>A0ABW5GRS4</accession>
<dbReference type="Gene3D" id="1.10.10.10">
    <property type="entry name" value="Winged helix-like DNA-binding domain superfamily/Winged helix DNA-binding domain"/>
    <property type="match status" value="1"/>
</dbReference>
<evidence type="ECO:0000256" key="1">
    <source>
        <dbReference type="ARBA" id="ARBA00022603"/>
    </source>
</evidence>
<keyword evidence="7" id="KW-1185">Reference proteome</keyword>